<feature type="chain" id="PRO_5012336748" evidence="2">
    <location>
        <begin position="19"/>
        <end position="288"/>
    </location>
</feature>
<comment type="caution">
    <text evidence="4">The sequence shown here is derived from an EMBL/GenBank/DDBJ whole genome shotgun (WGS) entry which is preliminary data.</text>
</comment>
<dbReference type="Proteomes" id="UP000230886">
    <property type="component" value="Unassembled WGS sequence"/>
</dbReference>
<feature type="signal peptide" evidence="2">
    <location>
        <begin position="1"/>
        <end position="18"/>
    </location>
</feature>
<name>A0A2A5IWB7_RHOSG</name>
<protein>
    <submittedName>
        <fullName evidence="4">Glycosyl hydrolase family 16</fullName>
    </submittedName>
</protein>
<evidence type="ECO:0000256" key="1">
    <source>
        <dbReference type="ARBA" id="ARBA00006865"/>
    </source>
</evidence>
<keyword evidence="2" id="KW-0732">Signal</keyword>
<dbReference type="Pfam" id="PF00722">
    <property type="entry name" value="Glyco_hydro_16"/>
    <property type="match status" value="1"/>
</dbReference>
<dbReference type="Gene3D" id="2.60.120.200">
    <property type="match status" value="1"/>
</dbReference>
<reference evidence="4 5" key="1">
    <citation type="submission" date="2017-07" db="EMBL/GenBank/DDBJ databases">
        <title>Draft sequence of Rhodococcus enclensis 23b-28.</title>
        <authorList>
            <person name="Besaury L."/>
            <person name="Sancelme M."/>
            <person name="Amato P."/>
            <person name="Lallement A."/>
            <person name="Delort A.-M."/>
        </authorList>
    </citation>
    <scope>NUCLEOTIDE SEQUENCE [LARGE SCALE GENOMIC DNA]</scope>
    <source>
        <strain evidence="4 5">23b-28</strain>
    </source>
</reference>
<accession>A0A2A5IWB7</accession>
<dbReference type="PANTHER" id="PTHR10963">
    <property type="entry name" value="GLYCOSYL HYDROLASE-RELATED"/>
    <property type="match status" value="1"/>
</dbReference>
<dbReference type="PANTHER" id="PTHR10963:SF55">
    <property type="entry name" value="GLYCOSIDE HYDROLASE FAMILY 16 PROTEIN"/>
    <property type="match status" value="1"/>
</dbReference>
<comment type="similarity">
    <text evidence="1">Belongs to the glycosyl hydrolase 16 family.</text>
</comment>
<evidence type="ECO:0000313" key="5">
    <source>
        <dbReference type="Proteomes" id="UP000230886"/>
    </source>
</evidence>
<sequence length="288" mass="31333">MMATALLAVGLSSTPAIAAGSIGSSDLNDLFTGSADSGTLDREVAPQADLPGWKHIFADDFTKDAVVGTWANTCSPDDIVYTGAEGQKWRTYPSCYTDTFGGNPYRSDEVLSVENGVLNFDLHTVDGRPAGANPSPLIDGSRQSQTYGRYSMRMRVDSSMMTGYYIAGLLWPESENWPADGEINFPEGELSGTVRGYHHFAIPDATPNSQAVASESSAVFTDWHTYTVEWTPTVVRMIVDNDVVLESTYGVPSTPMRWQLQVETTKNLTVNDGNLEIDWVSAWAYDGA</sequence>
<gene>
    <name evidence="4" type="ORF">CHR55_33935</name>
</gene>
<dbReference type="InterPro" id="IPR013320">
    <property type="entry name" value="ConA-like_dom_sf"/>
</dbReference>
<dbReference type="GO" id="GO:0005975">
    <property type="term" value="P:carbohydrate metabolic process"/>
    <property type="evidence" value="ECO:0007669"/>
    <property type="project" value="InterPro"/>
</dbReference>
<evidence type="ECO:0000256" key="2">
    <source>
        <dbReference type="SAM" id="SignalP"/>
    </source>
</evidence>
<evidence type="ECO:0000259" key="3">
    <source>
        <dbReference type="PROSITE" id="PS51762"/>
    </source>
</evidence>
<dbReference type="RefSeq" id="WP_099699163.1">
    <property type="nucleotide sequence ID" value="NZ_NOVD01000110.1"/>
</dbReference>
<proteinExistence type="inferred from homology"/>
<dbReference type="EMBL" id="NOVD01000110">
    <property type="protein sequence ID" value="PCK21406.1"/>
    <property type="molecule type" value="Genomic_DNA"/>
</dbReference>
<dbReference type="InterPro" id="IPR000757">
    <property type="entry name" value="Beta-glucanase-like"/>
</dbReference>
<feature type="domain" description="GH16" evidence="3">
    <location>
        <begin position="68"/>
        <end position="288"/>
    </location>
</feature>
<dbReference type="InterPro" id="IPR050546">
    <property type="entry name" value="Glycosyl_Hydrlase_16"/>
</dbReference>
<organism evidence="4 5">
    <name type="scientific">Rhodococcus qingshengii</name>
    <dbReference type="NCBI Taxonomy" id="334542"/>
    <lineage>
        <taxon>Bacteria</taxon>
        <taxon>Bacillati</taxon>
        <taxon>Actinomycetota</taxon>
        <taxon>Actinomycetes</taxon>
        <taxon>Mycobacteriales</taxon>
        <taxon>Nocardiaceae</taxon>
        <taxon>Rhodococcus</taxon>
        <taxon>Rhodococcus erythropolis group</taxon>
    </lineage>
</organism>
<evidence type="ECO:0000313" key="4">
    <source>
        <dbReference type="EMBL" id="PCK21406.1"/>
    </source>
</evidence>
<dbReference type="AlphaFoldDB" id="A0A2A5IWB7"/>
<dbReference type="SUPFAM" id="SSF49899">
    <property type="entry name" value="Concanavalin A-like lectins/glucanases"/>
    <property type="match status" value="1"/>
</dbReference>
<dbReference type="CDD" id="cd00413">
    <property type="entry name" value="Glyco_hydrolase_16"/>
    <property type="match status" value="1"/>
</dbReference>
<dbReference type="PROSITE" id="PS51762">
    <property type="entry name" value="GH16_2"/>
    <property type="match status" value="1"/>
</dbReference>
<dbReference type="GO" id="GO:0004553">
    <property type="term" value="F:hydrolase activity, hydrolyzing O-glycosyl compounds"/>
    <property type="evidence" value="ECO:0007669"/>
    <property type="project" value="InterPro"/>
</dbReference>
<keyword evidence="4" id="KW-0378">Hydrolase</keyword>